<keyword evidence="2" id="KW-1185">Reference proteome</keyword>
<accession>A0A4Y2G0C4</accession>
<evidence type="ECO:0000313" key="2">
    <source>
        <dbReference type="Proteomes" id="UP000499080"/>
    </source>
</evidence>
<evidence type="ECO:0000313" key="1">
    <source>
        <dbReference type="EMBL" id="GBM47073.1"/>
    </source>
</evidence>
<dbReference type="AlphaFoldDB" id="A0A4Y2G0C4"/>
<organism evidence="1 2">
    <name type="scientific">Araneus ventricosus</name>
    <name type="common">Orbweaver spider</name>
    <name type="synonym">Epeira ventricosa</name>
    <dbReference type="NCBI Taxonomy" id="182803"/>
    <lineage>
        <taxon>Eukaryota</taxon>
        <taxon>Metazoa</taxon>
        <taxon>Ecdysozoa</taxon>
        <taxon>Arthropoda</taxon>
        <taxon>Chelicerata</taxon>
        <taxon>Arachnida</taxon>
        <taxon>Araneae</taxon>
        <taxon>Araneomorphae</taxon>
        <taxon>Entelegynae</taxon>
        <taxon>Araneoidea</taxon>
        <taxon>Araneidae</taxon>
        <taxon>Araneus</taxon>
    </lineage>
</organism>
<sequence length="92" mass="10323">MMDKSAWLSVSCRDVSLAYWDGTSVLSYENDQDDGYFGTDHVILNQGKMTKTTAELTPPSSNFRTTPAPPPAIRPYTRLGMLEWSHQPNHCS</sequence>
<dbReference type="EMBL" id="BGPR01001164">
    <property type="protein sequence ID" value="GBM47073.1"/>
    <property type="molecule type" value="Genomic_DNA"/>
</dbReference>
<dbReference type="Proteomes" id="UP000499080">
    <property type="component" value="Unassembled WGS sequence"/>
</dbReference>
<gene>
    <name evidence="1" type="ORF">AVEN_179797_1</name>
</gene>
<protein>
    <submittedName>
        <fullName evidence="1">Uncharacterized protein</fullName>
    </submittedName>
</protein>
<comment type="caution">
    <text evidence="1">The sequence shown here is derived from an EMBL/GenBank/DDBJ whole genome shotgun (WGS) entry which is preliminary data.</text>
</comment>
<reference evidence="1 2" key="1">
    <citation type="journal article" date="2019" name="Sci. Rep.">
        <title>Orb-weaving spider Araneus ventricosus genome elucidates the spidroin gene catalogue.</title>
        <authorList>
            <person name="Kono N."/>
            <person name="Nakamura H."/>
            <person name="Ohtoshi R."/>
            <person name="Moran D.A.P."/>
            <person name="Shinohara A."/>
            <person name="Yoshida Y."/>
            <person name="Fujiwara M."/>
            <person name="Mori M."/>
            <person name="Tomita M."/>
            <person name="Arakawa K."/>
        </authorList>
    </citation>
    <scope>NUCLEOTIDE SEQUENCE [LARGE SCALE GENOMIC DNA]</scope>
</reference>
<name>A0A4Y2G0C4_ARAVE</name>
<proteinExistence type="predicted"/>